<feature type="transmembrane region" description="Helical" evidence="6">
    <location>
        <begin position="45"/>
        <end position="66"/>
    </location>
</feature>
<organism evidence="7 8">
    <name type="scientific">Saccoglossus kowalevskii</name>
    <name type="common">Acorn worm</name>
    <dbReference type="NCBI Taxonomy" id="10224"/>
    <lineage>
        <taxon>Eukaryota</taxon>
        <taxon>Metazoa</taxon>
        <taxon>Hemichordata</taxon>
        <taxon>Enteropneusta</taxon>
        <taxon>Harrimaniidae</taxon>
        <taxon>Saccoglossus</taxon>
    </lineage>
</organism>
<dbReference type="GeneID" id="102804442"/>
<dbReference type="PANTHER" id="PTHR12385">
    <property type="entry name" value="CHOLINE TRANSPORTER-LIKE (SLC FAMILY 44)"/>
    <property type="match status" value="1"/>
</dbReference>
<evidence type="ECO:0000256" key="3">
    <source>
        <dbReference type="ARBA" id="ARBA00022692"/>
    </source>
</evidence>
<name>A0ABM0M5Q4_SACKO</name>
<feature type="transmembrane region" description="Helical" evidence="6">
    <location>
        <begin position="223"/>
        <end position="240"/>
    </location>
</feature>
<keyword evidence="3 6" id="KW-0812">Transmembrane</keyword>
<comment type="function">
    <text evidence="6">Choline transporter.</text>
</comment>
<feature type="transmembrane region" description="Helical" evidence="6">
    <location>
        <begin position="247"/>
        <end position="271"/>
    </location>
</feature>
<protein>
    <recommendedName>
        <fullName evidence="6">Choline transporter-like protein</fullName>
    </recommendedName>
</protein>
<reference evidence="8" key="1">
    <citation type="submission" date="2025-08" db="UniProtKB">
        <authorList>
            <consortium name="RefSeq"/>
        </authorList>
    </citation>
    <scope>IDENTIFICATION</scope>
    <source>
        <tissue evidence="8">Testes</tissue>
    </source>
</reference>
<keyword evidence="5 6" id="KW-0472">Membrane</keyword>
<comment type="caution">
    <text evidence="6">Lacks conserved residue(s) required for the propagation of feature annotation.</text>
</comment>
<dbReference type="Proteomes" id="UP000694865">
    <property type="component" value="Unplaced"/>
</dbReference>
<gene>
    <name evidence="8" type="primary">LOC102804442</name>
</gene>
<dbReference type="InterPro" id="IPR007603">
    <property type="entry name" value="Choline_transptr-like"/>
</dbReference>
<comment type="similarity">
    <text evidence="2 6">Belongs to the CTL (choline transporter-like) family.</text>
</comment>
<evidence type="ECO:0000256" key="2">
    <source>
        <dbReference type="ARBA" id="ARBA00007168"/>
    </source>
</evidence>
<evidence type="ECO:0000313" key="8">
    <source>
        <dbReference type="RefSeq" id="XP_006815345.1"/>
    </source>
</evidence>
<feature type="transmembrane region" description="Helical" evidence="6">
    <location>
        <begin position="329"/>
        <end position="355"/>
    </location>
</feature>
<sequence length="385" mass="43478">MDCRKRDPEHEARIDTILRKQLAENNEQSDKDFDGPVSKRSCRDVICLIIFLAFWGGMGYIAYVAIRDGQPERLIFGADSYGNVCGSKNKPIDNVTLSGMDMRDRPFLFYFDVSAIVDPTTESKMLCVKKCPEGVIFQSLEDYAIETNITLCDYDVDVEDYGSASTGPVAQCPEWPITNQTVILNRCFPLNFLESVTDTFSTIFNADLLRKIFSDIEKSWHEILYLCAISVGLAVVITIIMRFFAAVIIYITVFVFIIGSLGGTAYLWYLWYSSKTELDNMSTELRMDEDEDNVKTLLIYAGVASGVTRISLVVTLFKEAGKAIASMPFLLIQPVWTFLFVAVLCVYWLFIYLYIATAGQAQLHKDSGFVEYVEDEAVKIARCTE</sequence>
<evidence type="ECO:0000313" key="7">
    <source>
        <dbReference type="Proteomes" id="UP000694865"/>
    </source>
</evidence>
<evidence type="ECO:0000256" key="5">
    <source>
        <dbReference type="ARBA" id="ARBA00023136"/>
    </source>
</evidence>
<keyword evidence="7" id="KW-1185">Reference proteome</keyword>
<proteinExistence type="inferred from homology"/>
<evidence type="ECO:0000256" key="6">
    <source>
        <dbReference type="RuleBase" id="RU368066"/>
    </source>
</evidence>
<keyword evidence="4 6" id="KW-1133">Transmembrane helix</keyword>
<dbReference type="RefSeq" id="XP_006815345.1">
    <property type="nucleotide sequence ID" value="XM_006815282.1"/>
</dbReference>
<dbReference type="PANTHER" id="PTHR12385:SF96">
    <property type="entry name" value="CHOLINE TRANSPORTER-LIKE PROTEIN"/>
    <property type="match status" value="1"/>
</dbReference>
<evidence type="ECO:0000256" key="4">
    <source>
        <dbReference type="ARBA" id="ARBA00022989"/>
    </source>
</evidence>
<comment type="subcellular location">
    <subcellularLocation>
        <location evidence="6">Cell membrane</location>
        <topology evidence="6">Multi-pass membrane protein</topology>
    </subcellularLocation>
    <subcellularLocation>
        <location evidence="1">Membrane</location>
        <topology evidence="1">Multi-pass membrane protein</topology>
    </subcellularLocation>
</comment>
<dbReference type="Pfam" id="PF04515">
    <property type="entry name" value="Choline_transpo"/>
    <property type="match status" value="1"/>
</dbReference>
<accession>A0ABM0M5Q4</accession>
<evidence type="ECO:0000256" key="1">
    <source>
        <dbReference type="ARBA" id="ARBA00004141"/>
    </source>
</evidence>